<keyword evidence="3" id="KW-1185">Reference proteome</keyword>
<dbReference type="SUPFAM" id="SSF48452">
    <property type="entry name" value="TPR-like"/>
    <property type="match status" value="1"/>
</dbReference>
<dbReference type="STRING" id="760142.Hipma_0521"/>
<dbReference type="eggNOG" id="ENOG5031NJA">
    <property type="taxonomic scope" value="Bacteria"/>
</dbReference>
<dbReference type="SMART" id="SM00028">
    <property type="entry name" value="TPR"/>
    <property type="match status" value="2"/>
</dbReference>
<protein>
    <submittedName>
        <fullName evidence="2">Tetratricopeptide TPR_2 repeat-containing protein</fullName>
    </submittedName>
</protein>
<keyword evidence="1" id="KW-0802">TPR repeat</keyword>
<sequence>MGVKPKKTEELLQYGIESFLNNRFDRAKTFFSLVLSKEPTNNIAQFGVMCIDAIEDGLVEAKDMFSVFVFSSDEQQDALREVFDRYQNSAMYADGDLDYLYDVLSLYNVKATSMGDDLYLSKIEPDRSRGVNTNMLLGKVYQKMGDYSKAIDHLAKAAKMKPFDDELLKELMEMVKKNKEK</sequence>
<organism evidence="2 3">
    <name type="scientific">Hippea maritima (strain ATCC 700847 / DSM 10411 / MH2)</name>
    <dbReference type="NCBI Taxonomy" id="760142"/>
    <lineage>
        <taxon>Bacteria</taxon>
        <taxon>Pseudomonadati</taxon>
        <taxon>Campylobacterota</taxon>
        <taxon>Desulfurellia</taxon>
        <taxon>Desulfurellales</taxon>
        <taxon>Hippeaceae</taxon>
        <taxon>Hippea</taxon>
    </lineage>
</organism>
<dbReference type="InParanoid" id="F2LUG6"/>
<evidence type="ECO:0000256" key="1">
    <source>
        <dbReference type="PROSITE-ProRule" id="PRU00339"/>
    </source>
</evidence>
<proteinExistence type="predicted"/>
<dbReference type="Proteomes" id="UP000008139">
    <property type="component" value="Chromosome"/>
</dbReference>
<dbReference type="OrthoDB" id="916447at2"/>
<reference evidence="2 3" key="1">
    <citation type="journal article" date="2011" name="Stand. Genomic Sci.">
        <title>Complete genome sequence of the thermophilic sulfur-reducer Hippea maritima type strain (MH(2)).</title>
        <authorList>
            <person name="Huntemann M."/>
            <person name="Lu M."/>
            <person name="Nolan M."/>
            <person name="Lapidus A."/>
            <person name="Lucas S."/>
            <person name="Hammon N."/>
            <person name="Deshpande S."/>
            <person name="Cheng J.F."/>
            <person name="Tapia R."/>
            <person name="Han C."/>
            <person name="Goodwin L."/>
            <person name="Pitluck S."/>
            <person name="Liolios K."/>
            <person name="Pagani I."/>
            <person name="Ivanova N."/>
            <person name="Ovchinikova G."/>
            <person name="Pati A."/>
            <person name="Chen A."/>
            <person name="Palaniappan K."/>
            <person name="Land M."/>
            <person name="Hauser L."/>
            <person name="Jeffries C.D."/>
            <person name="Detter J.C."/>
            <person name="Brambilla E.M."/>
            <person name="Rohde M."/>
            <person name="Spring S."/>
            <person name="Goker M."/>
            <person name="Woyke T."/>
            <person name="Bristow J."/>
            <person name="Eisen J.A."/>
            <person name="Markowitz V."/>
            <person name="Hugenholtz P."/>
            <person name="Kyrpides N.C."/>
            <person name="Klenk H.P."/>
            <person name="Mavromatis K."/>
        </authorList>
    </citation>
    <scope>NUCLEOTIDE SEQUENCE [LARGE SCALE GENOMIC DNA]</scope>
    <source>
        <strain evidence="3">ATCC 700847 / DSM 10411 / MH2</strain>
    </source>
</reference>
<dbReference type="Gene3D" id="1.25.40.10">
    <property type="entry name" value="Tetratricopeptide repeat domain"/>
    <property type="match status" value="1"/>
</dbReference>
<dbReference type="InterPro" id="IPR019734">
    <property type="entry name" value="TPR_rpt"/>
</dbReference>
<evidence type="ECO:0000313" key="3">
    <source>
        <dbReference type="Proteomes" id="UP000008139"/>
    </source>
</evidence>
<dbReference type="Pfam" id="PF13181">
    <property type="entry name" value="TPR_8"/>
    <property type="match status" value="1"/>
</dbReference>
<dbReference type="PROSITE" id="PS50005">
    <property type="entry name" value="TPR"/>
    <property type="match status" value="1"/>
</dbReference>
<gene>
    <name evidence="2" type="ordered locus">Hipma_0521</name>
</gene>
<evidence type="ECO:0000313" key="2">
    <source>
        <dbReference type="EMBL" id="AEA33492.1"/>
    </source>
</evidence>
<dbReference type="EMBL" id="CP002606">
    <property type="protein sequence ID" value="AEA33492.1"/>
    <property type="molecule type" value="Genomic_DNA"/>
</dbReference>
<accession>F2LUG6</accession>
<dbReference type="HOGENOM" id="CLU_1487129_0_0_7"/>
<dbReference type="InterPro" id="IPR011990">
    <property type="entry name" value="TPR-like_helical_dom_sf"/>
</dbReference>
<dbReference type="KEGG" id="hmr:Hipma_0521"/>
<dbReference type="AlphaFoldDB" id="F2LUG6"/>
<dbReference type="RefSeq" id="WP_013681533.1">
    <property type="nucleotide sequence ID" value="NC_015318.1"/>
</dbReference>
<reference evidence="3" key="2">
    <citation type="submission" date="2011-03" db="EMBL/GenBank/DDBJ databases">
        <title>The complete genome of Hippea maritima DSM 10411.</title>
        <authorList>
            <consortium name="US DOE Joint Genome Institute (JGI-PGF)"/>
            <person name="Lucas S."/>
            <person name="Copeland A."/>
            <person name="Lapidus A."/>
            <person name="Bruce D."/>
            <person name="Goodwin L."/>
            <person name="Pitluck S."/>
            <person name="Peters L."/>
            <person name="Kyrpides N."/>
            <person name="Mavromatis K."/>
            <person name="Pagani I."/>
            <person name="Ivanova N."/>
            <person name="Mikhailova N."/>
            <person name="Lu M."/>
            <person name="Detter J.C."/>
            <person name="Tapia R."/>
            <person name="Han C."/>
            <person name="Land M."/>
            <person name="Hauser L."/>
            <person name="Markowitz V."/>
            <person name="Cheng J.-F."/>
            <person name="Hugenholtz P."/>
            <person name="Woyke T."/>
            <person name="Wu D."/>
            <person name="Spring S."/>
            <person name="Schroeder M."/>
            <person name="Brambilla E."/>
            <person name="Klenk H.-P."/>
            <person name="Eisen J.A."/>
        </authorList>
    </citation>
    <scope>NUCLEOTIDE SEQUENCE [LARGE SCALE GENOMIC DNA]</scope>
    <source>
        <strain evidence="3">ATCC 700847 / DSM 10411 / MH2</strain>
    </source>
</reference>
<feature type="repeat" description="TPR" evidence="1">
    <location>
        <begin position="131"/>
        <end position="164"/>
    </location>
</feature>
<name>F2LUG6_HIPMA</name>